<feature type="transmembrane region" description="Helical" evidence="8">
    <location>
        <begin position="95"/>
        <end position="122"/>
    </location>
</feature>
<dbReference type="EMBL" id="JAATLK010000001">
    <property type="protein sequence ID" value="NIZ46976.1"/>
    <property type="molecule type" value="Genomic_DNA"/>
</dbReference>
<name>A0A968GFS5_9SPIO</name>
<dbReference type="InterPro" id="IPR007227">
    <property type="entry name" value="Cell_shape_determining_MreD"/>
</dbReference>
<evidence type="ECO:0000256" key="7">
    <source>
        <dbReference type="ARBA" id="ARBA00023136"/>
    </source>
</evidence>
<dbReference type="AlphaFoldDB" id="A0A968GFS5"/>
<evidence type="ECO:0000256" key="8">
    <source>
        <dbReference type="SAM" id="Phobius"/>
    </source>
</evidence>
<evidence type="ECO:0000256" key="1">
    <source>
        <dbReference type="ARBA" id="ARBA00004651"/>
    </source>
</evidence>
<evidence type="ECO:0000256" key="5">
    <source>
        <dbReference type="ARBA" id="ARBA00022960"/>
    </source>
</evidence>
<dbReference type="NCBIfam" id="TIGR03426">
    <property type="entry name" value="shape_MreD"/>
    <property type="match status" value="1"/>
</dbReference>
<protein>
    <submittedName>
        <fullName evidence="9">Rod shape-determining protein MreD</fullName>
    </submittedName>
</protein>
<feature type="transmembrane region" description="Helical" evidence="8">
    <location>
        <begin position="67"/>
        <end position="89"/>
    </location>
</feature>
<dbReference type="Proteomes" id="UP000752013">
    <property type="component" value="Unassembled WGS sequence"/>
</dbReference>
<dbReference type="GO" id="GO:0008360">
    <property type="term" value="P:regulation of cell shape"/>
    <property type="evidence" value="ECO:0007669"/>
    <property type="project" value="UniProtKB-KW"/>
</dbReference>
<keyword evidence="10" id="KW-1185">Reference proteome</keyword>
<comment type="subcellular location">
    <subcellularLocation>
        <location evidence="1">Cell membrane</location>
        <topology evidence="1">Multi-pass membrane protein</topology>
    </subcellularLocation>
</comment>
<keyword evidence="4 8" id="KW-0812">Transmembrane</keyword>
<proteinExistence type="inferred from homology"/>
<evidence type="ECO:0000256" key="4">
    <source>
        <dbReference type="ARBA" id="ARBA00022692"/>
    </source>
</evidence>
<dbReference type="Pfam" id="PF04093">
    <property type="entry name" value="MreD"/>
    <property type="match status" value="1"/>
</dbReference>
<comment type="similarity">
    <text evidence="2">Belongs to the MreD family.</text>
</comment>
<keyword evidence="6 8" id="KW-1133">Transmembrane helix</keyword>
<evidence type="ECO:0000256" key="2">
    <source>
        <dbReference type="ARBA" id="ARBA00007776"/>
    </source>
</evidence>
<evidence type="ECO:0000256" key="6">
    <source>
        <dbReference type="ARBA" id="ARBA00022989"/>
    </source>
</evidence>
<evidence type="ECO:0000313" key="9">
    <source>
        <dbReference type="EMBL" id="NIZ46976.1"/>
    </source>
</evidence>
<sequence length="172" mass="19143">MRRFFILFPLIAVLSLVQGVMRGIIVINGIALVPDVALIFLVLFSIEFGRGVGQSAGWFGGILEDFAMAKPLGFTALVKMLIGSTFGLLQGRFMVGALMIALWSIAVATLMKYGLSWILAILMRIHTFQLIPMLLNLAIEMVLNLLITIPSFWITRKILKSAADYIRREQKI</sequence>
<organism evidence="9 10">
    <name type="scientific">Entomospira nematocerorum</name>
    <dbReference type="NCBI Taxonomy" id="2719987"/>
    <lineage>
        <taxon>Bacteria</taxon>
        <taxon>Pseudomonadati</taxon>
        <taxon>Spirochaetota</taxon>
        <taxon>Spirochaetia</taxon>
        <taxon>Spirochaetales</taxon>
        <taxon>Spirochaetaceae</taxon>
        <taxon>Entomospira</taxon>
    </lineage>
</organism>
<comment type="caution">
    <text evidence="9">The sequence shown here is derived from an EMBL/GenBank/DDBJ whole genome shotgun (WGS) entry which is preliminary data.</text>
</comment>
<dbReference type="RefSeq" id="WP_167703413.1">
    <property type="nucleotide sequence ID" value="NZ_CP118168.1"/>
</dbReference>
<dbReference type="GO" id="GO:0005886">
    <property type="term" value="C:plasma membrane"/>
    <property type="evidence" value="ECO:0007669"/>
    <property type="project" value="UniProtKB-SubCell"/>
</dbReference>
<evidence type="ECO:0000256" key="3">
    <source>
        <dbReference type="ARBA" id="ARBA00022475"/>
    </source>
</evidence>
<gene>
    <name evidence="9" type="primary">mreD</name>
    <name evidence="9" type="ORF">HCT46_03485</name>
</gene>
<keyword evidence="3" id="KW-1003">Cell membrane</keyword>
<keyword evidence="5" id="KW-0133">Cell shape</keyword>
<keyword evidence="7 8" id="KW-0472">Membrane</keyword>
<reference evidence="9" key="1">
    <citation type="submission" date="2020-03" db="EMBL/GenBank/DDBJ databases">
        <title>Spirochaetal bacteria isolated from arthropods constitute a novel genus Entomospira genus novum within the order Spirochaetales.</title>
        <authorList>
            <person name="Grana-Miraglia L."/>
            <person name="Sikutova S."/>
            <person name="Fingerle V."/>
            <person name="Sing A."/>
            <person name="Castillo-Ramirez S."/>
            <person name="Margos G."/>
            <person name="Rudolf I."/>
        </authorList>
    </citation>
    <scope>NUCLEOTIDE SEQUENCE</scope>
    <source>
        <strain evidence="9">BR208</strain>
    </source>
</reference>
<feature type="transmembrane region" description="Helical" evidence="8">
    <location>
        <begin position="134"/>
        <end position="154"/>
    </location>
</feature>
<evidence type="ECO:0000313" key="10">
    <source>
        <dbReference type="Proteomes" id="UP000752013"/>
    </source>
</evidence>
<feature type="transmembrane region" description="Helical" evidence="8">
    <location>
        <begin position="29"/>
        <end position="46"/>
    </location>
</feature>
<accession>A0A968GFS5</accession>